<keyword evidence="1" id="KW-0472">Membrane</keyword>
<accession>A0ABV6DF57</accession>
<feature type="transmembrane region" description="Helical" evidence="1">
    <location>
        <begin position="160"/>
        <end position="181"/>
    </location>
</feature>
<evidence type="ECO:0000256" key="1">
    <source>
        <dbReference type="SAM" id="Phobius"/>
    </source>
</evidence>
<comment type="caution">
    <text evidence="2">The sequence shown here is derived from an EMBL/GenBank/DDBJ whole genome shotgun (WGS) entry which is preliminary data.</text>
</comment>
<keyword evidence="1" id="KW-0812">Transmembrane</keyword>
<protein>
    <submittedName>
        <fullName evidence="2">Stage II sporulation protein M</fullName>
    </submittedName>
</protein>
<evidence type="ECO:0000313" key="2">
    <source>
        <dbReference type="EMBL" id="MFC0211265.1"/>
    </source>
</evidence>
<keyword evidence="1" id="KW-1133">Transmembrane helix</keyword>
<proteinExistence type="predicted"/>
<feature type="transmembrane region" description="Helical" evidence="1">
    <location>
        <begin position="214"/>
        <end position="241"/>
    </location>
</feature>
<dbReference type="InterPro" id="IPR002798">
    <property type="entry name" value="SpoIIM-like"/>
</dbReference>
<dbReference type="PANTHER" id="PTHR35337:SF1">
    <property type="entry name" value="SLR1478 PROTEIN"/>
    <property type="match status" value="1"/>
</dbReference>
<feature type="transmembrane region" description="Helical" evidence="1">
    <location>
        <begin position="291"/>
        <end position="310"/>
    </location>
</feature>
<dbReference type="Proteomes" id="UP001589776">
    <property type="component" value="Unassembled WGS sequence"/>
</dbReference>
<sequence length="325" mass="35799">MDMARFIKTNKPIWTELEELLSRFAKRRSSLQAADIDRLAALYRAASAHLSAIRSARNPGETAVYLNHLVSRAHHLMYQENNKSSMQLREFFGRIFPDMLRRRQLFVGLAMLLMLIGGVSGFLAVLANPLNAHIVLPGDIAAAVDPSKTDLPRDNWNSPLVSTAIMTNNIRVAMLAFISGATLGIGTVYLMIYNGLLVGALAAVFWHSGRSYVFWAYILPHGIIELTAIFIAGGAGLYMGYRFFVPGPYPRKAQFLRSAKESVMLLIGTIPLFVIAGVIEGYITPSTLPLGAKYAFAGATLVLVVLYFYYGSFKARHAPSAPNMH</sequence>
<dbReference type="EMBL" id="JBHLWN010000014">
    <property type="protein sequence ID" value="MFC0211265.1"/>
    <property type="molecule type" value="Genomic_DNA"/>
</dbReference>
<dbReference type="PANTHER" id="PTHR35337">
    <property type="entry name" value="SLR1478 PROTEIN"/>
    <property type="match status" value="1"/>
</dbReference>
<dbReference type="Pfam" id="PF01944">
    <property type="entry name" value="SpoIIM"/>
    <property type="match status" value="1"/>
</dbReference>
<reference evidence="2 3" key="1">
    <citation type="submission" date="2024-09" db="EMBL/GenBank/DDBJ databases">
        <authorList>
            <person name="Sun Q."/>
            <person name="Mori K."/>
        </authorList>
    </citation>
    <scope>NUCLEOTIDE SEQUENCE [LARGE SCALE GENOMIC DNA]</scope>
    <source>
        <strain evidence="2 3">CCM 7759</strain>
    </source>
</reference>
<dbReference type="RefSeq" id="WP_377468210.1">
    <property type="nucleotide sequence ID" value="NZ_JBHLWN010000014.1"/>
</dbReference>
<feature type="transmembrane region" description="Helical" evidence="1">
    <location>
        <begin position="105"/>
        <end position="127"/>
    </location>
</feature>
<feature type="transmembrane region" description="Helical" evidence="1">
    <location>
        <begin position="262"/>
        <end position="279"/>
    </location>
</feature>
<evidence type="ECO:0000313" key="3">
    <source>
        <dbReference type="Proteomes" id="UP001589776"/>
    </source>
</evidence>
<organism evidence="2 3">
    <name type="scientific">Paenibacillus chartarius</name>
    <dbReference type="NCBI Taxonomy" id="747481"/>
    <lineage>
        <taxon>Bacteria</taxon>
        <taxon>Bacillati</taxon>
        <taxon>Bacillota</taxon>
        <taxon>Bacilli</taxon>
        <taxon>Bacillales</taxon>
        <taxon>Paenibacillaceae</taxon>
        <taxon>Paenibacillus</taxon>
    </lineage>
</organism>
<keyword evidence="3" id="KW-1185">Reference proteome</keyword>
<gene>
    <name evidence="2" type="ORF">ACFFK0_02175</name>
</gene>
<name>A0ABV6DF57_9BACL</name>
<feature type="transmembrane region" description="Helical" evidence="1">
    <location>
        <begin position="188"/>
        <end position="208"/>
    </location>
</feature>